<name>A0A7G2C696_9TRYP</name>
<sequence>MPTCPDCGQLCESPYHLQQHRMNCVMANRNLYNNTNNSNPNNRGNNTNNNNNRNSGGVTTPLPALNGNRYNNGNPNFYSPQSEIDQMLALQQARQEEERIQTERMLLEQQVNLVLPARQAELHQTQEYLKNQITQLKMNLLAQQQFAGQQNNMEVELLRNELAAVRNQLNALGGAATPPPGVSNSSFTPLPYNNSWPMQNNNNNNSPAPNEYGLKNVKSREPTKPTKSKANQRRKEKDTRRPKKDNRSARHRRRYEEDSPEEDYSDTEEDSYDDSDESEDSMDYDDLYDDYLPPRRHHRGRPSERRRSRTADHNGHDGRGDGRRSMSAGARSVESAPIARSKKNIYEFLNNVSPEGQADPLLSVLHSMKQELDALRGQQNDQMAVPFPTSSTT</sequence>
<proteinExistence type="predicted"/>
<evidence type="ECO:0000313" key="2">
    <source>
        <dbReference type="EMBL" id="CAD2215079.1"/>
    </source>
</evidence>
<gene>
    <name evidence="2" type="ORF">ADEAN_000253200</name>
</gene>
<evidence type="ECO:0000256" key="1">
    <source>
        <dbReference type="SAM" id="MobiDB-lite"/>
    </source>
</evidence>
<feature type="compositionally biased region" description="Low complexity" evidence="1">
    <location>
        <begin position="191"/>
        <end position="210"/>
    </location>
</feature>
<feature type="region of interest" description="Disordered" evidence="1">
    <location>
        <begin position="174"/>
        <end position="340"/>
    </location>
</feature>
<feature type="compositionally biased region" description="Basic and acidic residues" evidence="1">
    <location>
        <begin position="301"/>
        <end position="324"/>
    </location>
</feature>
<evidence type="ECO:0000313" key="3">
    <source>
        <dbReference type="Proteomes" id="UP000515908"/>
    </source>
</evidence>
<dbReference type="VEuPathDB" id="TriTrypDB:ADEAN_000253200"/>
<keyword evidence="3" id="KW-1185">Reference proteome</keyword>
<accession>A0A7G2C696</accession>
<protein>
    <submittedName>
        <fullName evidence="2">Uncharacterized protein</fullName>
    </submittedName>
</protein>
<feature type="compositionally biased region" description="Acidic residues" evidence="1">
    <location>
        <begin position="258"/>
        <end position="289"/>
    </location>
</feature>
<dbReference type="EMBL" id="LR877148">
    <property type="protein sequence ID" value="CAD2215079.1"/>
    <property type="molecule type" value="Genomic_DNA"/>
</dbReference>
<feature type="compositionally biased region" description="Low complexity" evidence="1">
    <location>
        <begin position="33"/>
        <end position="54"/>
    </location>
</feature>
<feature type="region of interest" description="Disordered" evidence="1">
    <location>
        <begin position="33"/>
        <end position="65"/>
    </location>
</feature>
<dbReference type="AlphaFoldDB" id="A0A7G2C696"/>
<reference evidence="2 3" key="1">
    <citation type="submission" date="2020-08" db="EMBL/GenBank/DDBJ databases">
        <authorList>
            <person name="Newling K."/>
            <person name="Davey J."/>
            <person name="Forrester S."/>
        </authorList>
    </citation>
    <scope>NUCLEOTIDE SEQUENCE [LARGE SCALE GENOMIC DNA]</scope>
    <source>
        <strain evidence="3">Crithidia deanei Carvalho (ATCC PRA-265)</strain>
    </source>
</reference>
<dbReference type="Proteomes" id="UP000515908">
    <property type="component" value="Chromosome 04"/>
</dbReference>
<organism evidence="2 3">
    <name type="scientific">Angomonas deanei</name>
    <dbReference type="NCBI Taxonomy" id="59799"/>
    <lineage>
        <taxon>Eukaryota</taxon>
        <taxon>Discoba</taxon>
        <taxon>Euglenozoa</taxon>
        <taxon>Kinetoplastea</taxon>
        <taxon>Metakinetoplastina</taxon>
        <taxon>Trypanosomatida</taxon>
        <taxon>Trypanosomatidae</taxon>
        <taxon>Strigomonadinae</taxon>
        <taxon>Angomonas</taxon>
    </lineage>
</organism>
<feature type="compositionally biased region" description="Basic residues" evidence="1">
    <location>
        <begin position="240"/>
        <end position="253"/>
    </location>
</feature>